<reference evidence="3" key="1">
    <citation type="journal article" date="2022" name="bioRxiv">
        <title>Deciphering the potential niche of two novel black yeast fungi from a biological soil crust based on their genomes, phenotypes, and melanin regulation.</title>
        <authorList>
            <consortium name="DOE Joint Genome Institute"/>
            <person name="Carr E.C."/>
            <person name="Barton Q."/>
            <person name="Grambo S."/>
            <person name="Sullivan M."/>
            <person name="Renfro C.M."/>
            <person name="Kuo A."/>
            <person name="Pangilinan J."/>
            <person name="Lipzen A."/>
            <person name="Keymanesh K."/>
            <person name="Savage E."/>
            <person name="Barry K."/>
            <person name="Grigoriev I.V."/>
            <person name="Riekhof W.R."/>
            <person name="Harris S.S."/>
        </authorList>
    </citation>
    <scope>NUCLEOTIDE SEQUENCE</scope>
    <source>
        <strain evidence="3">JF 03-4F</strain>
    </source>
</reference>
<evidence type="ECO:0000256" key="1">
    <source>
        <dbReference type="SAM" id="MobiDB-lite"/>
    </source>
</evidence>
<dbReference type="InterPro" id="IPR050464">
    <property type="entry name" value="Zeta_carotene_desat/Oxidored"/>
</dbReference>
<feature type="domain" description="Amine oxidase" evidence="2">
    <location>
        <begin position="25"/>
        <end position="301"/>
    </location>
</feature>
<accession>A0AAN6DTD1</accession>
<dbReference type="PANTHER" id="PTHR42923:SF17">
    <property type="entry name" value="AMINE OXIDASE DOMAIN-CONTAINING PROTEIN"/>
    <property type="match status" value="1"/>
</dbReference>
<dbReference type="AlphaFoldDB" id="A0AAN6DTD1"/>
<sequence length="511" mass="56955">MGKRVAIVGSGSSGMGALWALNTSTDHEVHLFEVSSRLGGDTNSVTFEGPNGDEIEVDVGLTMMNTATYPNFLAFLGHLGLSIQKGDLTFSVSRDQGTLEWATTSLKSIFSQWGNLIDLGIWRMLFDIVRFNEFAPDLLRSESESKADPQTQPNNKGIPNEPAQGSIGEYLDKKNYSQEFQDNYLLPMTAALWRTNPNICLQFPAITLVRFMYQYHLLNTTAERSSLLSIPGGSKGYIDAVLRAFPQSRMHVKSRVTALEPTETGSIVLTANGKDQEFDHVILAIPADQALKILQPTAKKEEVEILGGFQTTRNVVVLHSDLTLMPKRRVLWSALNYIMETPFPPTKSQNISQMCLTYCMNMIQGVPEDKFGPILVTLNPLNIPDPRLAQGIWEYAHPLYNAAAIRFQGLLPRIQATRNISYCGSWTRFGFLEDGFSSGLSVAVDHLGAHLPFGIVDPAYSREKRPTPTIKNHLLRVIILMVQIMILLMERAWFFLESTLAGNSTRQRKIA</sequence>
<evidence type="ECO:0000313" key="3">
    <source>
        <dbReference type="EMBL" id="KAI1611758.1"/>
    </source>
</evidence>
<gene>
    <name evidence="3" type="ORF">EDD36DRAFT_300018</name>
</gene>
<dbReference type="SUPFAM" id="SSF51905">
    <property type="entry name" value="FAD/NAD(P)-binding domain"/>
    <property type="match status" value="1"/>
</dbReference>
<dbReference type="Gene3D" id="3.50.50.60">
    <property type="entry name" value="FAD/NAD(P)-binding domain"/>
    <property type="match status" value="1"/>
</dbReference>
<dbReference type="Gene3D" id="1.10.405.20">
    <property type="match status" value="1"/>
</dbReference>
<keyword evidence="4" id="KW-1185">Reference proteome</keyword>
<dbReference type="InterPro" id="IPR002937">
    <property type="entry name" value="Amino_oxidase"/>
</dbReference>
<organism evidence="3 4">
    <name type="scientific">Exophiala viscosa</name>
    <dbReference type="NCBI Taxonomy" id="2486360"/>
    <lineage>
        <taxon>Eukaryota</taxon>
        <taxon>Fungi</taxon>
        <taxon>Dikarya</taxon>
        <taxon>Ascomycota</taxon>
        <taxon>Pezizomycotina</taxon>
        <taxon>Eurotiomycetes</taxon>
        <taxon>Chaetothyriomycetidae</taxon>
        <taxon>Chaetothyriales</taxon>
        <taxon>Herpotrichiellaceae</taxon>
        <taxon>Exophiala</taxon>
    </lineage>
</organism>
<dbReference type="EMBL" id="MU404356">
    <property type="protein sequence ID" value="KAI1611758.1"/>
    <property type="molecule type" value="Genomic_DNA"/>
</dbReference>
<evidence type="ECO:0000313" key="4">
    <source>
        <dbReference type="Proteomes" id="UP001203852"/>
    </source>
</evidence>
<dbReference type="Gene3D" id="3.30.70.1990">
    <property type="match status" value="1"/>
</dbReference>
<dbReference type="Proteomes" id="UP001203852">
    <property type="component" value="Unassembled WGS sequence"/>
</dbReference>
<feature type="compositionally biased region" description="Polar residues" evidence="1">
    <location>
        <begin position="148"/>
        <end position="157"/>
    </location>
</feature>
<feature type="region of interest" description="Disordered" evidence="1">
    <location>
        <begin position="142"/>
        <end position="164"/>
    </location>
</feature>
<dbReference type="InterPro" id="IPR036188">
    <property type="entry name" value="FAD/NAD-bd_sf"/>
</dbReference>
<dbReference type="Pfam" id="PF01593">
    <property type="entry name" value="Amino_oxidase"/>
    <property type="match status" value="1"/>
</dbReference>
<protein>
    <recommendedName>
        <fullName evidence="2">Amine oxidase domain-containing protein</fullName>
    </recommendedName>
</protein>
<dbReference type="PANTHER" id="PTHR42923">
    <property type="entry name" value="PROTOPORPHYRINOGEN OXIDASE"/>
    <property type="match status" value="1"/>
</dbReference>
<comment type="caution">
    <text evidence="3">The sequence shown here is derived from an EMBL/GenBank/DDBJ whole genome shotgun (WGS) entry which is preliminary data.</text>
</comment>
<evidence type="ECO:0000259" key="2">
    <source>
        <dbReference type="Pfam" id="PF01593"/>
    </source>
</evidence>
<name>A0AAN6DTD1_9EURO</name>
<dbReference type="GO" id="GO:0016491">
    <property type="term" value="F:oxidoreductase activity"/>
    <property type="evidence" value="ECO:0007669"/>
    <property type="project" value="InterPro"/>
</dbReference>
<proteinExistence type="predicted"/>